<reference evidence="1" key="1">
    <citation type="submission" date="2020-02" db="EMBL/GenBank/DDBJ databases">
        <authorList>
            <person name="Meier V. D."/>
        </authorList>
    </citation>
    <scope>NUCLEOTIDE SEQUENCE</scope>
    <source>
        <strain evidence="1">AVDCRST_MAG94</strain>
    </source>
</reference>
<name>A0A6J4PPC2_9CYAN</name>
<dbReference type="AlphaFoldDB" id="A0A6J4PPC2"/>
<proteinExistence type="predicted"/>
<evidence type="ECO:0000313" key="1">
    <source>
        <dbReference type="EMBL" id="CAA9422152.1"/>
    </source>
</evidence>
<accession>A0A6J4PPC2</accession>
<organism evidence="1">
    <name type="scientific">uncultured Leptolyngbya sp</name>
    <dbReference type="NCBI Taxonomy" id="332963"/>
    <lineage>
        <taxon>Bacteria</taxon>
        <taxon>Bacillati</taxon>
        <taxon>Cyanobacteriota</taxon>
        <taxon>Cyanophyceae</taxon>
        <taxon>Leptolyngbyales</taxon>
        <taxon>Leptolyngbyaceae</taxon>
        <taxon>Leptolyngbya group</taxon>
        <taxon>Leptolyngbya</taxon>
        <taxon>environmental samples</taxon>
    </lineage>
</organism>
<dbReference type="EMBL" id="CADCTY010002425">
    <property type="protein sequence ID" value="CAA9422152.1"/>
    <property type="molecule type" value="Genomic_DNA"/>
</dbReference>
<sequence length="149" mass="16222">MRLCGLERMRQCGNITKSLAVAMIEMKIMLKPCHTRQNKGVDRGDSMPSLPQSELELLNEKIKATAGIAQHAEREAAEIAEMMPSLVAAIKQLQTHLPTGVVPVPLGDAAQAIDLTDEKVEYLRKHLFGAAEGAKQVERGEGNSYTGEV</sequence>
<gene>
    <name evidence="1" type="ORF">AVDCRST_MAG94-7066</name>
</gene>
<protein>
    <submittedName>
        <fullName evidence="1">Uncharacterized protein</fullName>
    </submittedName>
</protein>